<comment type="caution">
    <text evidence="3">The sequence shown here is derived from an EMBL/GenBank/DDBJ whole genome shotgun (WGS) entry which is preliminary data.</text>
</comment>
<feature type="chain" id="PRO_5013187660" evidence="2">
    <location>
        <begin position="19"/>
        <end position="120"/>
    </location>
</feature>
<keyword evidence="4" id="KW-1185">Reference proteome</keyword>
<reference evidence="3 4" key="1">
    <citation type="journal article" date="2015" name="Plant Cell">
        <title>Oil accumulation by the oleaginous diatom Fistulifera solaris as revealed by the genome and transcriptome.</title>
        <authorList>
            <person name="Tanaka T."/>
            <person name="Maeda Y."/>
            <person name="Veluchamy A."/>
            <person name="Tanaka M."/>
            <person name="Abida H."/>
            <person name="Marechal E."/>
            <person name="Bowler C."/>
            <person name="Muto M."/>
            <person name="Sunaga Y."/>
            <person name="Tanaka M."/>
            <person name="Yoshino T."/>
            <person name="Taniguchi T."/>
            <person name="Fukuda Y."/>
            <person name="Nemoto M."/>
            <person name="Matsumoto M."/>
            <person name="Wong P.S."/>
            <person name="Aburatani S."/>
            <person name="Fujibuchi W."/>
        </authorList>
    </citation>
    <scope>NUCLEOTIDE SEQUENCE [LARGE SCALE GENOMIC DNA]</scope>
    <source>
        <strain evidence="3 4">JPCC DA0580</strain>
    </source>
</reference>
<proteinExistence type="predicted"/>
<feature type="transmembrane region" description="Helical" evidence="1">
    <location>
        <begin position="99"/>
        <end position="119"/>
    </location>
</feature>
<dbReference type="AlphaFoldDB" id="A0A1Z5JID1"/>
<evidence type="ECO:0000313" key="4">
    <source>
        <dbReference type="Proteomes" id="UP000198406"/>
    </source>
</evidence>
<keyword evidence="1" id="KW-1133">Transmembrane helix</keyword>
<evidence type="ECO:0000256" key="2">
    <source>
        <dbReference type="SAM" id="SignalP"/>
    </source>
</evidence>
<sequence>MNSLSALLYIFLAATATAFAPSNQPKFQRARLISGRPQLRFMSEDPNSEVSKAPQGTFYDDEVNPDSYAPKVGISDSMRERLKREASRGLDSEQKQTNVILYISIAVALLVVAGGSGILY</sequence>
<accession>A0A1Z5JID1</accession>
<dbReference type="OrthoDB" id="46579at2759"/>
<evidence type="ECO:0000313" key="3">
    <source>
        <dbReference type="EMBL" id="GAX13764.1"/>
    </source>
</evidence>
<protein>
    <submittedName>
        <fullName evidence="3">Uncharacterized protein</fullName>
    </submittedName>
</protein>
<evidence type="ECO:0000256" key="1">
    <source>
        <dbReference type="SAM" id="Phobius"/>
    </source>
</evidence>
<gene>
    <name evidence="3" type="ORF">FisN_30Lh052</name>
</gene>
<feature type="signal peptide" evidence="2">
    <location>
        <begin position="1"/>
        <end position="18"/>
    </location>
</feature>
<dbReference type="EMBL" id="BDSP01000073">
    <property type="protein sequence ID" value="GAX13764.1"/>
    <property type="molecule type" value="Genomic_DNA"/>
</dbReference>
<dbReference type="InParanoid" id="A0A1Z5JID1"/>
<keyword evidence="1" id="KW-0472">Membrane</keyword>
<organism evidence="3 4">
    <name type="scientific">Fistulifera solaris</name>
    <name type="common">Oleaginous diatom</name>
    <dbReference type="NCBI Taxonomy" id="1519565"/>
    <lineage>
        <taxon>Eukaryota</taxon>
        <taxon>Sar</taxon>
        <taxon>Stramenopiles</taxon>
        <taxon>Ochrophyta</taxon>
        <taxon>Bacillariophyta</taxon>
        <taxon>Bacillariophyceae</taxon>
        <taxon>Bacillariophycidae</taxon>
        <taxon>Naviculales</taxon>
        <taxon>Naviculaceae</taxon>
        <taxon>Fistulifera</taxon>
    </lineage>
</organism>
<keyword evidence="2" id="KW-0732">Signal</keyword>
<dbReference type="Proteomes" id="UP000198406">
    <property type="component" value="Unassembled WGS sequence"/>
</dbReference>
<name>A0A1Z5JID1_FISSO</name>
<keyword evidence="1" id="KW-0812">Transmembrane</keyword>